<evidence type="ECO:0000256" key="1">
    <source>
        <dbReference type="SAM" id="Coils"/>
    </source>
</evidence>
<organism evidence="3 4">
    <name type="scientific">Rhynchophorus ferrugineus</name>
    <name type="common">Red palm weevil</name>
    <name type="synonym">Curculio ferrugineus</name>
    <dbReference type="NCBI Taxonomy" id="354439"/>
    <lineage>
        <taxon>Eukaryota</taxon>
        <taxon>Metazoa</taxon>
        <taxon>Ecdysozoa</taxon>
        <taxon>Arthropoda</taxon>
        <taxon>Hexapoda</taxon>
        <taxon>Insecta</taxon>
        <taxon>Pterygota</taxon>
        <taxon>Neoptera</taxon>
        <taxon>Endopterygota</taxon>
        <taxon>Coleoptera</taxon>
        <taxon>Polyphaga</taxon>
        <taxon>Cucujiformia</taxon>
        <taxon>Curculionidae</taxon>
        <taxon>Dryophthorinae</taxon>
        <taxon>Rhynchophorus</taxon>
    </lineage>
</organism>
<name>A0A834I092_RHYFE</name>
<comment type="caution">
    <text evidence="3">The sequence shown here is derived from an EMBL/GenBank/DDBJ whole genome shotgun (WGS) entry which is preliminary data.</text>
</comment>
<keyword evidence="1" id="KW-0175">Coiled coil</keyword>
<evidence type="ECO:0000256" key="2">
    <source>
        <dbReference type="SAM" id="MobiDB-lite"/>
    </source>
</evidence>
<feature type="region of interest" description="Disordered" evidence="2">
    <location>
        <begin position="108"/>
        <end position="140"/>
    </location>
</feature>
<dbReference type="Proteomes" id="UP000625711">
    <property type="component" value="Unassembled WGS sequence"/>
</dbReference>
<dbReference type="EMBL" id="JAACXV010014121">
    <property type="protein sequence ID" value="KAF7270243.1"/>
    <property type="molecule type" value="Genomic_DNA"/>
</dbReference>
<protein>
    <submittedName>
        <fullName evidence="3">Uncharacterized protein</fullName>
    </submittedName>
</protein>
<keyword evidence="4" id="KW-1185">Reference proteome</keyword>
<evidence type="ECO:0000313" key="4">
    <source>
        <dbReference type="Proteomes" id="UP000625711"/>
    </source>
</evidence>
<evidence type="ECO:0000313" key="3">
    <source>
        <dbReference type="EMBL" id="KAF7270243.1"/>
    </source>
</evidence>
<accession>A0A834I092</accession>
<reference evidence="3" key="1">
    <citation type="submission" date="2020-08" db="EMBL/GenBank/DDBJ databases">
        <title>Genome sequencing and assembly of the red palm weevil Rhynchophorus ferrugineus.</title>
        <authorList>
            <person name="Dias G.B."/>
            <person name="Bergman C.M."/>
            <person name="Manee M."/>
        </authorList>
    </citation>
    <scope>NUCLEOTIDE SEQUENCE</scope>
    <source>
        <strain evidence="3">AA-2017</strain>
        <tissue evidence="3">Whole larva</tissue>
    </source>
</reference>
<proteinExistence type="predicted"/>
<dbReference type="AlphaFoldDB" id="A0A834I092"/>
<feature type="coiled-coil region" evidence="1">
    <location>
        <begin position="299"/>
        <end position="326"/>
    </location>
</feature>
<sequence>MTTSENKSFRKNYAGSGINKNLLTPCRRIGLSRTKKTPKNLCAIPESNLPSLTPKDKKDRAAIPEIHTNSVIDKQKIIESTGKECLRIKNLEKGDLTIGSKKINYKTDSQEKKGPILKESNNFKEDSKTNASTEKTKPRIAGEESEIKLIKMKGKKRKKLDFDSSSASDSAKILDKTDLVKKEKTNCENTNILLAKFTTEDYLKEFSVNPSAFYDEHNEQNFDDFIAFSDKWKSKKTKSMSLTKSSEQLKKVSDALKEEKKSKQLSLSKDLQEINVQSKYDSNEEDDVFISSPQTQQQKDDLLRLIAVKEAEIRQKEEKLEQLKRARVYKTKHSPEKVAVHSTKWLNSCRQALMDLLVKMQEHGSMNMEILVKNLKIPSGIVEKLNV</sequence>
<dbReference type="OrthoDB" id="10051617at2759"/>
<gene>
    <name evidence="3" type="ORF">GWI33_016791</name>
</gene>